<accession>A0A8T0FIZ8</accession>
<feature type="region of interest" description="Disordered" evidence="1">
    <location>
        <begin position="58"/>
        <end position="79"/>
    </location>
</feature>
<evidence type="ECO:0000313" key="2">
    <source>
        <dbReference type="EMBL" id="KAF8790188.1"/>
    </source>
</evidence>
<comment type="caution">
    <text evidence="2">The sequence shown here is derived from an EMBL/GenBank/DDBJ whole genome shotgun (WGS) entry which is preliminary data.</text>
</comment>
<proteinExistence type="predicted"/>
<dbReference type="AlphaFoldDB" id="A0A8T0FIZ8"/>
<protein>
    <submittedName>
        <fullName evidence="2">Uncharacterized protein</fullName>
    </submittedName>
</protein>
<keyword evidence="3" id="KW-1185">Reference proteome</keyword>
<evidence type="ECO:0000313" key="3">
    <source>
        <dbReference type="Proteomes" id="UP000807504"/>
    </source>
</evidence>
<dbReference type="EMBL" id="JABXBU010000011">
    <property type="protein sequence ID" value="KAF8790188.1"/>
    <property type="molecule type" value="Genomic_DNA"/>
</dbReference>
<gene>
    <name evidence="2" type="ORF">HNY73_005249</name>
</gene>
<reference evidence="2" key="2">
    <citation type="submission" date="2020-06" db="EMBL/GenBank/DDBJ databases">
        <authorList>
            <person name="Sheffer M."/>
        </authorList>
    </citation>
    <scope>NUCLEOTIDE SEQUENCE</scope>
</reference>
<dbReference type="Proteomes" id="UP000807504">
    <property type="component" value="Unassembled WGS sequence"/>
</dbReference>
<name>A0A8T0FIZ8_ARGBR</name>
<organism evidence="2 3">
    <name type="scientific">Argiope bruennichi</name>
    <name type="common">Wasp spider</name>
    <name type="synonym">Aranea bruennichi</name>
    <dbReference type="NCBI Taxonomy" id="94029"/>
    <lineage>
        <taxon>Eukaryota</taxon>
        <taxon>Metazoa</taxon>
        <taxon>Ecdysozoa</taxon>
        <taxon>Arthropoda</taxon>
        <taxon>Chelicerata</taxon>
        <taxon>Arachnida</taxon>
        <taxon>Araneae</taxon>
        <taxon>Araneomorphae</taxon>
        <taxon>Entelegynae</taxon>
        <taxon>Araneoidea</taxon>
        <taxon>Araneidae</taxon>
        <taxon>Argiope</taxon>
    </lineage>
</organism>
<evidence type="ECO:0000256" key="1">
    <source>
        <dbReference type="SAM" id="MobiDB-lite"/>
    </source>
</evidence>
<sequence length="79" mass="8729">MGFLFHLLNVPKQAILDKCQCTLLTNDIFFFNISEEIPLCVTTIHMIPLKASSGEAFPHSRRADKVGGATVINNEEGPQ</sequence>
<reference evidence="2" key="1">
    <citation type="journal article" date="2020" name="bioRxiv">
        <title>Chromosome-level reference genome of the European wasp spider Argiope bruennichi: a resource for studies on range expansion and evolutionary adaptation.</title>
        <authorList>
            <person name="Sheffer M.M."/>
            <person name="Hoppe A."/>
            <person name="Krehenwinkel H."/>
            <person name="Uhl G."/>
            <person name="Kuss A.W."/>
            <person name="Jensen L."/>
            <person name="Jensen C."/>
            <person name="Gillespie R.G."/>
            <person name="Hoff K.J."/>
            <person name="Prost S."/>
        </authorList>
    </citation>
    <scope>NUCLEOTIDE SEQUENCE</scope>
</reference>